<dbReference type="PANTHER" id="PTHR13504:SF38">
    <property type="entry name" value="FIDO DOMAIN-CONTAINING PROTEIN"/>
    <property type="match status" value="1"/>
</dbReference>
<dbReference type="GO" id="GO:0005524">
    <property type="term" value="F:ATP binding"/>
    <property type="evidence" value="ECO:0007669"/>
    <property type="project" value="UniProtKB-KW"/>
</dbReference>
<name>A0A2H0X8G3_UNCKA</name>
<proteinExistence type="predicted"/>
<dbReference type="InterPro" id="IPR040198">
    <property type="entry name" value="Fido_containing"/>
</dbReference>
<dbReference type="Gene3D" id="1.10.3290.10">
    <property type="entry name" value="Fido-like domain"/>
    <property type="match status" value="1"/>
</dbReference>
<dbReference type="PROSITE" id="PS51459">
    <property type="entry name" value="FIDO"/>
    <property type="match status" value="1"/>
</dbReference>
<reference evidence="5" key="1">
    <citation type="submission" date="2017-09" db="EMBL/GenBank/DDBJ databases">
        <title>Depth-based differentiation of microbial function through sediment-hosted aquifers and enrichment of novel symbionts in the deep terrestrial subsurface.</title>
        <authorList>
            <person name="Probst A.J."/>
            <person name="Ladd B."/>
            <person name="Jarett J.K."/>
            <person name="Geller-Mcgrath D.E."/>
            <person name="Sieber C.M.K."/>
            <person name="Emerson J.B."/>
            <person name="Anantharaman K."/>
            <person name="Thomas B.C."/>
            <person name="Malmstrom R."/>
            <person name="Stieglmeier M."/>
            <person name="Klingl A."/>
            <person name="Woyke T."/>
            <person name="Ryan C.M."/>
            <person name="Banfield J.F."/>
        </authorList>
    </citation>
    <scope>NUCLEOTIDE SEQUENCE [LARGE SCALE GENOMIC DNA]</scope>
</reference>
<accession>A0A2H0X8G3</accession>
<dbReference type="SUPFAM" id="SSF46785">
    <property type="entry name" value="Winged helix' DNA-binding domain"/>
    <property type="match status" value="1"/>
</dbReference>
<comment type="caution">
    <text evidence="4">The sequence shown here is derived from an EMBL/GenBank/DDBJ whole genome shotgun (WGS) entry which is preliminary data.</text>
</comment>
<dbReference type="SUPFAM" id="SSF140931">
    <property type="entry name" value="Fic-like"/>
    <property type="match status" value="1"/>
</dbReference>
<evidence type="ECO:0000256" key="2">
    <source>
        <dbReference type="PIRSR" id="PIRSR640198-3"/>
    </source>
</evidence>
<dbReference type="PANTHER" id="PTHR13504">
    <property type="entry name" value="FIDO DOMAIN-CONTAINING PROTEIN DDB_G0283145"/>
    <property type="match status" value="1"/>
</dbReference>
<dbReference type="InterPro" id="IPR036597">
    <property type="entry name" value="Fido-like_dom_sf"/>
</dbReference>
<dbReference type="InterPro" id="IPR036390">
    <property type="entry name" value="WH_DNA-bd_sf"/>
</dbReference>
<dbReference type="EMBL" id="PEYW01000003">
    <property type="protein sequence ID" value="PIS21131.1"/>
    <property type="molecule type" value="Genomic_DNA"/>
</dbReference>
<dbReference type="Pfam" id="PF02661">
    <property type="entry name" value="Fic"/>
    <property type="match status" value="1"/>
</dbReference>
<sequence>MNDTNLNARQIKIIEYLASNPPQSRAAITNAAFGKNVSRVTVIRDLNDLVTKGWVTQSGHAKNTVYFLSSDKELFVQVDIESYFSKSVDQRVARYTNFNFDVFDKLENIFTREELGVFESGKQVLVSKFKELDKSLLKRELERFTIDLSWKSSQIEGNTYSLLETEELVKNKREAIGHSKEEAVMILNHKNAFDAILENKEKFSVISLTDIRTLHSVLVKDLGVTTNIREHGVGITGTRYRPLDNKWQIEEALDKLLLTAGKISNIPERSFLFLLMIAYIQPFVDGNKRTARMVSNAILLSNGYFPLSYRSVNEVDYKKALILFYEQNNLYYLKRIFLEQQQFAIDNYFPEFPTF</sequence>
<dbReference type="AlphaFoldDB" id="A0A2H0X8G3"/>
<feature type="domain" description="Fido" evidence="3">
    <location>
        <begin position="206"/>
        <end position="339"/>
    </location>
</feature>
<keyword evidence="1" id="KW-0067">ATP-binding</keyword>
<protein>
    <submittedName>
        <fullName evidence="4">Cell filamentation protein Fic</fullName>
    </submittedName>
</protein>
<organism evidence="4 5">
    <name type="scientific">candidate division WWE3 bacterium CG08_land_8_20_14_0_20_43_13</name>
    <dbReference type="NCBI Taxonomy" id="1975087"/>
    <lineage>
        <taxon>Bacteria</taxon>
        <taxon>Katanobacteria</taxon>
    </lineage>
</organism>
<gene>
    <name evidence="4" type="ORF">COT52_00155</name>
</gene>
<feature type="binding site" evidence="1">
    <location>
        <begin position="285"/>
        <end position="292"/>
    </location>
    <ligand>
        <name>ATP</name>
        <dbReference type="ChEBI" id="CHEBI:30616"/>
    </ligand>
</feature>
<dbReference type="InterPro" id="IPR003812">
    <property type="entry name" value="Fido"/>
</dbReference>
<evidence type="ECO:0000313" key="4">
    <source>
        <dbReference type="EMBL" id="PIS21131.1"/>
    </source>
</evidence>
<evidence type="ECO:0000259" key="3">
    <source>
        <dbReference type="PROSITE" id="PS51459"/>
    </source>
</evidence>
<dbReference type="Proteomes" id="UP000231414">
    <property type="component" value="Unassembled WGS sequence"/>
</dbReference>
<evidence type="ECO:0000313" key="5">
    <source>
        <dbReference type="Proteomes" id="UP000231414"/>
    </source>
</evidence>
<feature type="site" description="Important for autoinhibition of adenylyltransferase activity" evidence="2">
    <location>
        <position position="156"/>
    </location>
</feature>
<keyword evidence="1" id="KW-0547">Nucleotide-binding</keyword>
<evidence type="ECO:0000256" key="1">
    <source>
        <dbReference type="PIRSR" id="PIRSR640198-2"/>
    </source>
</evidence>